<dbReference type="InterPro" id="IPR012902">
    <property type="entry name" value="N_methyl_site"/>
</dbReference>
<gene>
    <name evidence="2" type="ORF">HNQ39_000200</name>
</gene>
<accession>A0A7W9W4E9</accession>
<dbReference type="Proteomes" id="UP000520814">
    <property type="component" value="Unassembled WGS sequence"/>
</dbReference>
<dbReference type="Pfam" id="PF07963">
    <property type="entry name" value="N_methyl"/>
    <property type="match status" value="1"/>
</dbReference>
<feature type="domain" description="DUF1559" evidence="1">
    <location>
        <begin position="32"/>
        <end position="61"/>
    </location>
</feature>
<sequence length="227" mass="25616">MRRRTAFTLIELLVVIAIIAILAAILFPVFAQAREKARQTSCLSNQKQLTLGLLMYAQDYDEQLALIRRERSWVYMAQPYLKSYAVLRCASDPSTNWAPNAAVFNPADPTTYTTAFRVTSYALNGFLSPEITTNAFTSLASIDKPASVIALAESATNFRENYFHAHVWPTRHWIAATNLPDDVITNQHAGGFTVGYLDGHAKWVRWEQVWWQDGARGIEKGSFDPRQ</sequence>
<dbReference type="Pfam" id="PF07596">
    <property type="entry name" value="SBP_bac_10"/>
    <property type="match status" value="1"/>
</dbReference>
<evidence type="ECO:0000313" key="3">
    <source>
        <dbReference type="Proteomes" id="UP000520814"/>
    </source>
</evidence>
<keyword evidence="3" id="KW-1185">Reference proteome</keyword>
<dbReference type="InterPro" id="IPR011453">
    <property type="entry name" value="DUF1559"/>
</dbReference>
<evidence type="ECO:0000313" key="2">
    <source>
        <dbReference type="EMBL" id="MBB6048438.1"/>
    </source>
</evidence>
<name>A0A7W9W4E9_ARMRO</name>
<dbReference type="RefSeq" id="WP_221289895.1">
    <property type="nucleotide sequence ID" value="NZ_JACHGW010000001.1"/>
</dbReference>
<protein>
    <submittedName>
        <fullName evidence="2">Prepilin-type N-terminal cleavage/methylation domain-containing protein/prepilin-type processing-associated H-X9-DG protein</fullName>
    </submittedName>
</protein>
<evidence type="ECO:0000259" key="1">
    <source>
        <dbReference type="Pfam" id="PF07596"/>
    </source>
</evidence>
<dbReference type="InterPro" id="IPR045584">
    <property type="entry name" value="Pilin-like"/>
</dbReference>
<dbReference type="PANTHER" id="PTHR30093">
    <property type="entry name" value="GENERAL SECRETION PATHWAY PROTEIN G"/>
    <property type="match status" value="1"/>
</dbReference>
<comment type="caution">
    <text evidence="2">The sequence shown here is derived from an EMBL/GenBank/DDBJ whole genome shotgun (WGS) entry which is preliminary data.</text>
</comment>
<dbReference type="SUPFAM" id="SSF54523">
    <property type="entry name" value="Pili subunits"/>
    <property type="match status" value="1"/>
</dbReference>
<proteinExistence type="predicted"/>
<organism evidence="2 3">
    <name type="scientific">Armatimonas rosea</name>
    <dbReference type="NCBI Taxonomy" id="685828"/>
    <lineage>
        <taxon>Bacteria</taxon>
        <taxon>Bacillati</taxon>
        <taxon>Armatimonadota</taxon>
        <taxon>Armatimonadia</taxon>
        <taxon>Armatimonadales</taxon>
        <taxon>Armatimonadaceae</taxon>
        <taxon>Armatimonas</taxon>
    </lineage>
</organism>
<dbReference type="NCBIfam" id="TIGR02532">
    <property type="entry name" value="IV_pilin_GFxxxE"/>
    <property type="match status" value="1"/>
</dbReference>
<dbReference type="EMBL" id="JACHGW010000001">
    <property type="protein sequence ID" value="MBB6048438.1"/>
    <property type="molecule type" value="Genomic_DNA"/>
</dbReference>
<dbReference type="AlphaFoldDB" id="A0A7W9W4E9"/>
<reference evidence="2 3" key="1">
    <citation type="submission" date="2020-08" db="EMBL/GenBank/DDBJ databases">
        <title>Genomic Encyclopedia of Type Strains, Phase IV (KMG-IV): sequencing the most valuable type-strain genomes for metagenomic binning, comparative biology and taxonomic classification.</title>
        <authorList>
            <person name="Goeker M."/>
        </authorList>
    </citation>
    <scope>NUCLEOTIDE SEQUENCE [LARGE SCALE GENOMIC DNA]</scope>
    <source>
        <strain evidence="2 3">DSM 23562</strain>
    </source>
</reference>
<dbReference type="Gene3D" id="3.30.700.10">
    <property type="entry name" value="Glycoprotein, Type 4 Pilin"/>
    <property type="match status" value="1"/>
</dbReference>